<dbReference type="Proteomes" id="UP000249915">
    <property type="component" value="Plasmid pPmurDSM45305"/>
</dbReference>
<comment type="caution">
    <text evidence="1">The sequence shown here is derived from an EMBL/GenBank/DDBJ whole genome shotgun (WGS) entry which is preliminary data.</text>
</comment>
<dbReference type="EMBL" id="MASW01000024">
    <property type="protein sequence ID" value="PXY16638.1"/>
    <property type="molecule type" value="Genomic_DNA"/>
</dbReference>
<proteinExistence type="predicted"/>
<gene>
    <name evidence="1" type="ORF">BAY60_35910</name>
</gene>
<evidence type="ECO:0000313" key="1">
    <source>
        <dbReference type="EMBL" id="PXY16638.1"/>
    </source>
</evidence>
<name>A0A2V4AC39_9PSEU</name>
<organism evidence="1 2">
    <name type="scientific">Prauserella muralis</name>
    <dbReference type="NCBI Taxonomy" id="588067"/>
    <lineage>
        <taxon>Bacteria</taxon>
        <taxon>Bacillati</taxon>
        <taxon>Actinomycetota</taxon>
        <taxon>Actinomycetes</taxon>
        <taxon>Pseudonocardiales</taxon>
        <taxon>Pseudonocardiaceae</taxon>
        <taxon>Prauserella</taxon>
    </lineage>
</organism>
<reference evidence="1 2" key="1">
    <citation type="submission" date="2016-07" db="EMBL/GenBank/DDBJ databases">
        <title>Draft genome sequence of Prauserella muralis DSM 45305, isolated from a mould-covered wall in an indoor environment.</title>
        <authorList>
            <person name="Ruckert C."/>
            <person name="Albersmeier A."/>
            <person name="Jiang C.-L."/>
            <person name="Jiang Y."/>
            <person name="Kalinowski J."/>
            <person name="Schneider O."/>
            <person name="Winkler A."/>
            <person name="Zotchev S.B."/>
        </authorList>
    </citation>
    <scope>NUCLEOTIDE SEQUENCE [LARGE SCALE GENOMIC DNA]</scope>
    <source>
        <strain evidence="1 2">DSM 45305</strain>
        <plasmid evidence="2">ppmurdsm45305</plasmid>
    </source>
</reference>
<evidence type="ECO:0000313" key="2">
    <source>
        <dbReference type="Proteomes" id="UP000249915"/>
    </source>
</evidence>
<accession>A0A2V4AC39</accession>
<protein>
    <submittedName>
        <fullName evidence="1">Uncharacterized protein</fullName>
    </submittedName>
</protein>
<dbReference type="AlphaFoldDB" id="A0A2V4AC39"/>
<geneLocation type="plasmid" evidence="2">
    <name>ppmurdsm45305</name>
</geneLocation>
<sequence>MAARLRPGILLPSGRITGETDRIVHLFPLPLGAARPDRLTSLCGELVITPGIAEVLTRLGGMPCAACLALATGVASG</sequence>
<keyword evidence="1" id="KW-0614">Plasmid</keyword>
<keyword evidence="2" id="KW-1185">Reference proteome</keyword>